<dbReference type="PRINTS" id="PR00162">
    <property type="entry name" value="RIESKE"/>
</dbReference>
<accession>A0A318S4A3</accession>
<keyword evidence="2" id="KW-0479">Metal-binding</keyword>
<keyword evidence="10" id="KW-1185">Reference proteome</keyword>
<evidence type="ECO:0000259" key="8">
    <source>
        <dbReference type="PROSITE" id="PS51296"/>
    </source>
</evidence>
<name>A0A318S4A3_9DEIO</name>
<keyword evidence="7" id="KW-0732">Signal</keyword>
<dbReference type="EMBL" id="QJSX01000009">
    <property type="protein sequence ID" value="PYE53266.1"/>
    <property type="molecule type" value="Genomic_DNA"/>
</dbReference>
<dbReference type="Pfam" id="PF00355">
    <property type="entry name" value="Rieske"/>
    <property type="match status" value="1"/>
</dbReference>
<sequence>MSKNVSQQRRLILKAAAMTGVAAAFGQRGAAQGASAASVVQNGDVLVYQSGTNAEKPINPKDLKEGEPVLAFAMDPKTKQIRDKTKGNIVVVKLKAADIKASSKSNAADGIVAYSAICTHQGCAVSKIGSLGSAKGNLDCPCHHSLFDPRDNAKVVGGPAPRRLPALPLKLEAKGVQIAATGGFIGRVGTGK</sequence>
<dbReference type="InterPro" id="IPR017941">
    <property type="entry name" value="Rieske_2Fe-2S"/>
</dbReference>
<dbReference type="InterPro" id="IPR006311">
    <property type="entry name" value="TAT_signal"/>
</dbReference>
<dbReference type="InterPro" id="IPR005805">
    <property type="entry name" value="Rieske_Fe-S_prot_C"/>
</dbReference>
<evidence type="ECO:0000256" key="6">
    <source>
        <dbReference type="ARBA" id="ARBA00034078"/>
    </source>
</evidence>
<feature type="signal peptide" evidence="7">
    <location>
        <begin position="1"/>
        <end position="30"/>
    </location>
</feature>
<dbReference type="GO" id="GO:0016020">
    <property type="term" value="C:membrane"/>
    <property type="evidence" value="ECO:0007669"/>
    <property type="project" value="InterPro"/>
</dbReference>
<dbReference type="GO" id="GO:0051537">
    <property type="term" value="F:2 iron, 2 sulfur cluster binding"/>
    <property type="evidence" value="ECO:0007669"/>
    <property type="project" value="UniProtKB-KW"/>
</dbReference>
<comment type="caution">
    <text evidence="9">The sequence shown here is derived from an EMBL/GenBank/DDBJ whole genome shotgun (WGS) entry which is preliminary data.</text>
</comment>
<keyword evidence="5" id="KW-1015">Disulfide bond</keyword>
<protein>
    <submittedName>
        <fullName evidence="9">Rieske iron-sulfur protein</fullName>
    </submittedName>
</protein>
<feature type="domain" description="Rieske" evidence="8">
    <location>
        <begin position="109"/>
        <end position="178"/>
    </location>
</feature>
<keyword evidence="1" id="KW-0001">2Fe-2S</keyword>
<evidence type="ECO:0000256" key="1">
    <source>
        <dbReference type="ARBA" id="ARBA00022714"/>
    </source>
</evidence>
<reference evidence="9 10" key="1">
    <citation type="submission" date="2018-06" db="EMBL/GenBank/DDBJ databases">
        <title>Genomic Encyclopedia of Type Strains, Phase IV (KMG-IV): sequencing the most valuable type-strain genomes for metagenomic binning, comparative biology and taxonomic classification.</title>
        <authorList>
            <person name="Goeker M."/>
        </authorList>
    </citation>
    <scope>NUCLEOTIDE SEQUENCE [LARGE SCALE GENOMIC DNA]</scope>
    <source>
        <strain evidence="9 10">DSM 18048</strain>
    </source>
</reference>
<evidence type="ECO:0000313" key="10">
    <source>
        <dbReference type="Proteomes" id="UP000248326"/>
    </source>
</evidence>
<proteinExistence type="predicted"/>
<keyword evidence="3" id="KW-0408">Iron</keyword>
<dbReference type="AlphaFoldDB" id="A0A318S4A3"/>
<dbReference type="RefSeq" id="WP_110887079.1">
    <property type="nucleotide sequence ID" value="NZ_QJSX01000009.1"/>
</dbReference>
<comment type="cofactor">
    <cofactor evidence="6">
        <name>[2Fe-2S] cluster</name>
        <dbReference type="ChEBI" id="CHEBI:190135"/>
    </cofactor>
</comment>
<dbReference type="SUPFAM" id="SSF50022">
    <property type="entry name" value="ISP domain"/>
    <property type="match status" value="1"/>
</dbReference>
<evidence type="ECO:0000256" key="7">
    <source>
        <dbReference type="SAM" id="SignalP"/>
    </source>
</evidence>
<dbReference type="Gene3D" id="2.102.10.10">
    <property type="entry name" value="Rieske [2Fe-2S] iron-sulphur domain"/>
    <property type="match status" value="1"/>
</dbReference>
<evidence type="ECO:0000256" key="3">
    <source>
        <dbReference type="ARBA" id="ARBA00023004"/>
    </source>
</evidence>
<dbReference type="InterPro" id="IPR014349">
    <property type="entry name" value="Rieske_Fe-S_prot"/>
</dbReference>
<dbReference type="PROSITE" id="PS51296">
    <property type="entry name" value="RIESKE"/>
    <property type="match status" value="1"/>
</dbReference>
<evidence type="ECO:0000256" key="4">
    <source>
        <dbReference type="ARBA" id="ARBA00023014"/>
    </source>
</evidence>
<dbReference type="InterPro" id="IPR036922">
    <property type="entry name" value="Rieske_2Fe-2S_sf"/>
</dbReference>
<evidence type="ECO:0000256" key="2">
    <source>
        <dbReference type="ARBA" id="ARBA00022723"/>
    </source>
</evidence>
<feature type="chain" id="PRO_5016426013" evidence="7">
    <location>
        <begin position="31"/>
        <end position="192"/>
    </location>
</feature>
<dbReference type="PROSITE" id="PS51318">
    <property type="entry name" value="TAT"/>
    <property type="match status" value="1"/>
</dbReference>
<gene>
    <name evidence="9" type="ORF">DES52_10938</name>
</gene>
<evidence type="ECO:0000313" key="9">
    <source>
        <dbReference type="EMBL" id="PYE53266.1"/>
    </source>
</evidence>
<organism evidence="9 10">
    <name type="scientific">Deinococcus yavapaiensis KR-236</name>
    <dbReference type="NCBI Taxonomy" id="694435"/>
    <lineage>
        <taxon>Bacteria</taxon>
        <taxon>Thermotogati</taxon>
        <taxon>Deinococcota</taxon>
        <taxon>Deinococci</taxon>
        <taxon>Deinococcales</taxon>
        <taxon>Deinococcaceae</taxon>
        <taxon>Deinococcus</taxon>
    </lineage>
</organism>
<dbReference type="GO" id="GO:0046872">
    <property type="term" value="F:metal ion binding"/>
    <property type="evidence" value="ECO:0007669"/>
    <property type="project" value="UniProtKB-KW"/>
</dbReference>
<keyword evidence="4" id="KW-0411">Iron-sulfur</keyword>
<dbReference type="PANTHER" id="PTHR10134">
    <property type="entry name" value="CYTOCHROME B-C1 COMPLEX SUBUNIT RIESKE, MITOCHONDRIAL"/>
    <property type="match status" value="1"/>
</dbReference>
<dbReference type="Proteomes" id="UP000248326">
    <property type="component" value="Unassembled WGS sequence"/>
</dbReference>
<evidence type="ECO:0000256" key="5">
    <source>
        <dbReference type="ARBA" id="ARBA00023157"/>
    </source>
</evidence>
<dbReference type="OrthoDB" id="9767869at2"/>